<evidence type="ECO:0000256" key="3">
    <source>
        <dbReference type="ARBA" id="ARBA00022827"/>
    </source>
</evidence>
<evidence type="ECO:0000256" key="1">
    <source>
        <dbReference type="ARBA" id="ARBA00001974"/>
    </source>
</evidence>
<evidence type="ECO:0000259" key="5">
    <source>
        <dbReference type="Pfam" id="PF01494"/>
    </source>
</evidence>
<dbReference type="OrthoDB" id="10016252at2759"/>
<dbReference type="GO" id="GO:0071949">
    <property type="term" value="F:FAD binding"/>
    <property type="evidence" value="ECO:0007669"/>
    <property type="project" value="InterPro"/>
</dbReference>
<reference evidence="7" key="1">
    <citation type="journal article" date="2018" name="Nat. Microbiol.">
        <title>Leveraging single-cell genomics to expand the fungal tree of life.</title>
        <authorList>
            <person name="Ahrendt S.R."/>
            <person name="Quandt C.A."/>
            <person name="Ciobanu D."/>
            <person name="Clum A."/>
            <person name="Salamov A."/>
            <person name="Andreopoulos B."/>
            <person name="Cheng J.F."/>
            <person name="Woyke T."/>
            <person name="Pelin A."/>
            <person name="Henrissat B."/>
            <person name="Reynolds N.K."/>
            <person name="Benny G.L."/>
            <person name="Smith M.E."/>
            <person name="James T.Y."/>
            <person name="Grigoriev I.V."/>
        </authorList>
    </citation>
    <scope>NUCLEOTIDE SEQUENCE [LARGE SCALE GENOMIC DNA]</scope>
    <source>
        <strain evidence="7">Benny S71-1</strain>
    </source>
</reference>
<keyword evidence="7" id="KW-1185">Reference proteome</keyword>
<evidence type="ECO:0000313" key="7">
    <source>
        <dbReference type="Proteomes" id="UP000278143"/>
    </source>
</evidence>
<comment type="cofactor">
    <cofactor evidence="1">
        <name>FAD</name>
        <dbReference type="ChEBI" id="CHEBI:57692"/>
    </cofactor>
</comment>
<evidence type="ECO:0000256" key="2">
    <source>
        <dbReference type="ARBA" id="ARBA00022630"/>
    </source>
</evidence>
<dbReference type="InterPro" id="IPR002938">
    <property type="entry name" value="FAD-bd"/>
</dbReference>
<name>A0A4P9Z2M2_9FUNG</name>
<keyword evidence="4" id="KW-0560">Oxidoreductase</keyword>
<accession>A0A4P9Z2M2</accession>
<gene>
    <name evidence="6" type="ORF">SYNPS1DRAFT_27547</name>
</gene>
<dbReference type="Gene3D" id="3.30.70.2450">
    <property type="match status" value="1"/>
</dbReference>
<evidence type="ECO:0000313" key="6">
    <source>
        <dbReference type="EMBL" id="RKP26773.1"/>
    </source>
</evidence>
<organism evidence="6 7">
    <name type="scientific">Syncephalis pseudoplumigaleata</name>
    <dbReference type="NCBI Taxonomy" id="1712513"/>
    <lineage>
        <taxon>Eukaryota</taxon>
        <taxon>Fungi</taxon>
        <taxon>Fungi incertae sedis</taxon>
        <taxon>Zoopagomycota</taxon>
        <taxon>Zoopagomycotina</taxon>
        <taxon>Zoopagomycetes</taxon>
        <taxon>Zoopagales</taxon>
        <taxon>Piptocephalidaceae</taxon>
        <taxon>Syncephalis</taxon>
    </lineage>
</organism>
<dbReference type="Gene3D" id="3.50.50.60">
    <property type="entry name" value="FAD/NAD(P)-binding domain"/>
    <property type="match status" value="1"/>
</dbReference>
<dbReference type="Proteomes" id="UP000278143">
    <property type="component" value="Unassembled WGS sequence"/>
</dbReference>
<dbReference type="GO" id="GO:0016709">
    <property type="term" value="F:oxidoreductase activity, acting on paired donors, with incorporation or reduction of molecular oxygen, NAD(P)H as one donor, and incorporation of one atom of oxygen"/>
    <property type="evidence" value="ECO:0007669"/>
    <property type="project" value="UniProtKB-ARBA"/>
</dbReference>
<dbReference type="EMBL" id="KZ989338">
    <property type="protein sequence ID" value="RKP26773.1"/>
    <property type="molecule type" value="Genomic_DNA"/>
</dbReference>
<proteinExistence type="predicted"/>
<dbReference type="PRINTS" id="PR00420">
    <property type="entry name" value="RNGMNOXGNASE"/>
</dbReference>
<feature type="domain" description="FAD-binding" evidence="5">
    <location>
        <begin position="1"/>
        <end position="302"/>
    </location>
</feature>
<keyword evidence="2" id="KW-0285">Flavoprotein</keyword>
<protein>
    <submittedName>
        <fullName evidence="6">FAD binding domain-containing protein</fullName>
    </submittedName>
</protein>
<dbReference type="InterPro" id="IPR050641">
    <property type="entry name" value="RIFMO-like"/>
</dbReference>
<evidence type="ECO:0000256" key="4">
    <source>
        <dbReference type="ARBA" id="ARBA00023002"/>
    </source>
</evidence>
<dbReference type="InterPro" id="IPR036188">
    <property type="entry name" value="FAD/NAD-bd_sf"/>
</dbReference>
<dbReference type="Pfam" id="PF01494">
    <property type="entry name" value="FAD_binding_3"/>
    <property type="match status" value="1"/>
</dbReference>
<sequence length="565" mass="62413">MEAFARLGLVDKLLQDGVRMGQPCFYVGTKLIFGDKARTARTEYPYFFSTPQSSTEQVLRDRLAVLGVHVQWGWSFSDYHAADDHVSVTLQSVAEDRTMDVQGCYMLGCDGSRSSVRRAIGAAFGDKTRLERMIGMDYRMESKWDRMRWVAIAHCLAYLVLTRPCARCSVYWHPTGSLLIAPLGKNRYRAFARLAPSMEETPAAFTDMMRERLAPTTVPDFEVVNVASFTVFDQVADRFRSGDGRVFLCGDAAHVHHPVSAQGMNSSIGDAENLAWKLGLVLRGAAQDKLLTTYEDERKPFIVGTFKRDSLFNSITRLFPVFLQRLLIRLTGVLVDRLPSRVRRAGFEKTAQLSCVYRGAGVAALQDVEQWTRATWKPFARPVDLCAPGARAIDSTLVLLANTQPSSAADTAVSFGGEEMRVHAYLHKHFGCFAAFALVDEQALSQEVLDSLQRLVATLDVQPSIAPLAIVLHGVGDRGATLAAAKRIYGHFAATSNVCVLADRAQEAQYDHLTMCQQYNCHVLGAPAVYLIRPDAHVACRSTLVAASDRIAQYLAAYVIASPVN</sequence>
<dbReference type="SUPFAM" id="SSF51905">
    <property type="entry name" value="FAD/NAD(P)-binding domain"/>
    <property type="match status" value="1"/>
</dbReference>
<keyword evidence="3" id="KW-0274">FAD</keyword>
<dbReference type="PANTHER" id="PTHR43004:SF19">
    <property type="entry name" value="BINDING MONOOXYGENASE, PUTATIVE (JCVI)-RELATED"/>
    <property type="match status" value="1"/>
</dbReference>
<dbReference type="AlphaFoldDB" id="A0A4P9Z2M2"/>
<dbReference type="PANTHER" id="PTHR43004">
    <property type="entry name" value="TRK SYSTEM POTASSIUM UPTAKE PROTEIN"/>
    <property type="match status" value="1"/>
</dbReference>